<gene>
    <name evidence="1" type="ORF">S01H1_63397</name>
</gene>
<dbReference type="AlphaFoldDB" id="X0XF15"/>
<evidence type="ECO:0000313" key="1">
    <source>
        <dbReference type="EMBL" id="GAG35253.1"/>
    </source>
</evidence>
<sequence length="31" mass="3514">FEEKQREQIEGEIVDLNLTEVVSAFIGGEYA</sequence>
<accession>X0XF15</accession>
<comment type="caution">
    <text evidence="1">The sequence shown here is derived from an EMBL/GenBank/DDBJ whole genome shotgun (WGS) entry which is preliminary data.</text>
</comment>
<protein>
    <submittedName>
        <fullName evidence="1">Uncharacterized protein</fullName>
    </submittedName>
</protein>
<feature type="non-terminal residue" evidence="1">
    <location>
        <position position="1"/>
    </location>
</feature>
<name>X0XF15_9ZZZZ</name>
<dbReference type="EMBL" id="BARS01041715">
    <property type="protein sequence ID" value="GAG35253.1"/>
    <property type="molecule type" value="Genomic_DNA"/>
</dbReference>
<reference evidence="1" key="1">
    <citation type="journal article" date="2014" name="Front. Microbiol.">
        <title>High frequency of phylogenetically diverse reductive dehalogenase-homologous genes in deep subseafloor sedimentary metagenomes.</title>
        <authorList>
            <person name="Kawai M."/>
            <person name="Futagami T."/>
            <person name="Toyoda A."/>
            <person name="Takaki Y."/>
            <person name="Nishi S."/>
            <person name="Hori S."/>
            <person name="Arai W."/>
            <person name="Tsubouchi T."/>
            <person name="Morono Y."/>
            <person name="Uchiyama I."/>
            <person name="Ito T."/>
            <person name="Fujiyama A."/>
            <person name="Inagaki F."/>
            <person name="Takami H."/>
        </authorList>
    </citation>
    <scope>NUCLEOTIDE SEQUENCE</scope>
    <source>
        <strain evidence="1">Expedition CK06-06</strain>
    </source>
</reference>
<proteinExistence type="predicted"/>
<organism evidence="1">
    <name type="scientific">marine sediment metagenome</name>
    <dbReference type="NCBI Taxonomy" id="412755"/>
    <lineage>
        <taxon>unclassified sequences</taxon>
        <taxon>metagenomes</taxon>
        <taxon>ecological metagenomes</taxon>
    </lineage>
</organism>